<comment type="caution">
    <text evidence="1">The sequence shown here is derived from an EMBL/GenBank/DDBJ whole genome shotgun (WGS) entry which is preliminary data.</text>
</comment>
<evidence type="ECO:0000313" key="1">
    <source>
        <dbReference type="EMBL" id="KAG5641035.1"/>
    </source>
</evidence>
<sequence>MGTIINAFWMQPLSFESLVNLRSISIKTLKWNDEAVAWIHSLLETIPTQNQLASVTLHVRLIITGPSWTQQWRRAIHRTPQWELLDVLLTRDRYSTPLKAVTLHFYYCDHPEKLEAFIEQQFPRLAAKGIVALGTILQVGDMGSVKPLTD</sequence>
<accession>A0A9P7G572</accession>
<name>A0A9P7G572_9AGAR</name>
<dbReference type="EMBL" id="JABCKV010000408">
    <property type="protein sequence ID" value="KAG5641035.1"/>
    <property type="molecule type" value="Genomic_DNA"/>
</dbReference>
<protein>
    <submittedName>
        <fullName evidence="1">Uncharacterized protein</fullName>
    </submittedName>
</protein>
<evidence type="ECO:0000313" key="2">
    <source>
        <dbReference type="Proteomes" id="UP000775547"/>
    </source>
</evidence>
<reference evidence="1" key="2">
    <citation type="submission" date="2021-10" db="EMBL/GenBank/DDBJ databases">
        <title>Phylogenomics reveals ancestral predisposition of the termite-cultivated fungus Termitomyces towards a domesticated lifestyle.</title>
        <authorList>
            <person name="Auxier B."/>
            <person name="Grum-Grzhimaylo A."/>
            <person name="Cardenas M.E."/>
            <person name="Lodge J.D."/>
            <person name="Laessoe T."/>
            <person name="Pedersen O."/>
            <person name="Smith M.E."/>
            <person name="Kuyper T.W."/>
            <person name="Franco-Molano E.A."/>
            <person name="Baroni T.J."/>
            <person name="Aanen D.K."/>
        </authorList>
    </citation>
    <scope>NUCLEOTIDE SEQUENCE</scope>
    <source>
        <strain evidence="1">AP01</strain>
        <tissue evidence="1">Mycelium</tissue>
    </source>
</reference>
<proteinExistence type="predicted"/>
<gene>
    <name evidence="1" type="ORF">DXG03_006316</name>
</gene>
<dbReference type="AlphaFoldDB" id="A0A9P7G572"/>
<dbReference type="Proteomes" id="UP000775547">
    <property type="component" value="Unassembled WGS sequence"/>
</dbReference>
<reference evidence="1" key="1">
    <citation type="submission" date="2020-07" db="EMBL/GenBank/DDBJ databases">
        <authorList>
            <person name="Nieuwenhuis M."/>
            <person name="Van De Peppel L.J.J."/>
        </authorList>
    </citation>
    <scope>NUCLEOTIDE SEQUENCE</scope>
    <source>
        <strain evidence="1">AP01</strain>
        <tissue evidence="1">Mycelium</tissue>
    </source>
</reference>
<organism evidence="1 2">
    <name type="scientific">Asterophora parasitica</name>
    <dbReference type="NCBI Taxonomy" id="117018"/>
    <lineage>
        <taxon>Eukaryota</taxon>
        <taxon>Fungi</taxon>
        <taxon>Dikarya</taxon>
        <taxon>Basidiomycota</taxon>
        <taxon>Agaricomycotina</taxon>
        <taxon>Agaricomycetes</taxon>
        <taxon>Agaricomycetidae</taxon>
        <taxon>Agaricales</taxon>
        <taxon>Tricholomatineae</taxon>
        <taxon>Lyophyllaceae</taxon>
        <taxon>Asterophora</taxon>
    </lineage>
</organism>
<keyword evidence="2" id="KW-1185">Reference proteome</keyword>